<dbReference type="GO" id="GO:0005737">
    <property type="term" value="C:cytoplasm"/>
    <property type="evidence" value="ECO:0007669"/>
    <property type="project" value="TreeGrafter"/>
</dbReference>
<dbReference type="GO" id="GO:1990189">
    <property type="term" value="F:protein N-terminal-serine acetyltransferase activity"/>
    <property type="evidence" value="ECO:0007669"/>
    <property type="project" value="TreeGrafter"/>
</dbReference>
<keyword evidence="2" id="KW-0808">Transferase</keyword>
<gene>
    <name evidence="2" type="ORF">HJG52_15755</name>
</gene>
<dbReference type="InterPro" id="IPR051908">
    <property type="entry name" value="Ribosomal_N-acetyltransferase"/>
</dbReference>
<organism evidence="2 3">
    <name type="scientific">Knoellia koreensis</name>
    <dbReference type="NCBI Taxonomy" id="2730921"/>
    <lineage>
        <taxon>Bacteria</taxon>
        <taxon>Bacillati</taxon>
        <taxon>Actinomycetota</taxon>
        <taxon>Actinomycetes</taxon>
        <taxon>Micrococcales</taxon>
        <taxon>Intrasporangiaceae</taxon>
        <taxon>Knoellia</taxon>
    </lineage>
</organism>
<dbReference type="PANTHER" id="PTHR43441">
    <property type="entry name" value="RIBOSOMAL-PROTEIN-SERINE ACETYLTRANSFERASE"/>
    <property type="match status" value="1"/>
</dbReference>
<accession>A0A849HJJ2</accession>
<dbReference type="AlphaFoldDB" id="A0A849HJJ2"/>
<dbReference type="InterPro" id="IPR000182">
    <property type="entry name" value="GNAT_dom"/>
</dbReference>
<comment type="caution">
    <text evidence="2">The sequence shown here is derived from an EMBL/GenBank/DDBJ whole genome shotgun (WGS) entry which is preliminary data.</text>
</comment>
<dbReference type="EMBL" id="JABEPQ010000003">
    <property type="protein sequence ID" value="NNM47452.1"/>
    <property type="molecule type" value="Genomic_DNA"/>
</dbReference>
<dbReference type="SUPFAM" id="SSF55729">
    <property type="entry name" value="Acyl-CoA N-acyltransferases (Nat)"/>
    <property type="match status" value="1"/>
</dbReference>
<evidence type="ECO:0000313" key="3">
    <source>
        <dbReference type="Proteomes" id="UP000588586"/>
    </source>
</evidence>
<reference evidence="2 3" key="1">
    <citation type="submission" date="2020-04" db="EMBL/GenBank/DDBJ databases">
        <title>Knoellia sp. isolate from air conditioner.</title>
        <authorList>
            <person name="Chea S."/>
            <person name="Kim D.-U."/>
        </authorList>
    </citation>
    <scope>NUCLEOTIDE SEQUENCE [LARGE SCALE GENOMIC DNA]</scope>
    <source>
        <strain evidence="2 3">DB2414S</strain>
    </source>
</reference>
<dbReference type="InterPro" id="IPR016181">
    <property type="entry name" value="Acyl_CoA_acyltransferase"/>
</dbReference>
<feature type="domain" description="N-acetyltransferase" evidence="1">
    <location>
        <begin position="15"/>
        <end position="167"/>
    </location>
</feature>
<name>A0A849HJJ2_9MICO</name>
<evidence type="ECO:0000313" key="2">
    <source>
        <dbReference type="EMBL" id="NNM47452.1"/>
    </source>
</evidence>
<sequence>MYERILRDGARLAPLQVWHAEEFAAHMDRAREHIRPWVGASFVTSDVDGARKVLEGYAVRTSQGTGGIHGIWLDGRLVGGVMAFDLSEAMGSCEVGCWLEPAAEGRGLMTPACEALVEWAFRERGQHRVEWHCRADNDRSSAVARRLGMTLEGVRREAWPYEGHRYDKQVWAVLAHEWQSSTTPK</sequence>
<dbReference type="Proteomes" id="UP000588586">
    <property type="component" value="Unassembled WGS sequence"/>
</dbReference>
<dbReference type="FunFam" id="3.40.630.30:FF:000182">
    <property type="entry name" value="Putative acetyltransferase"/>
    <property type="match status" value="1"/>
</dbReference>
<proteinExistence type="predicted"/>
<dbReference type="PANTHER" id="PTHR43441:SF10">
    <property type="entry name" value="ACETYLTRANSFERASE"/>
    <property type="match status" value="1"/>
</dbReference>
<protein>
    <submittedName>
        <fullName evidence="2">GNAT family N-acetyltransferase</fullName>
    </submittedName>
</protein>
<dbReference type="RefSeq" id="WP_171244542.1">
    <property type="nucleotide sequence ID" value="NZ_JABEPQ010000003.1"/>
</dbReference>
<dbReference type="Pfam" id="PF13302">
    <property type="entry name" value="Acetyltransf_3"/>
    <property type="match status" value="1"/>
</dbReference>
<dbReference type="Gene3D" id="3.40.630.30">
    <property type="match status" value="1"/>
</dbReference>
<keyword evidence="3" id="KW-1185">Reference proteome</keyword>
<dbReference type="GO" id="GO:0008999">
    <property type="term" value="F:protein-N-terminal-alanine acetyltransferase activity"/>
    <property type="evidence" value="ECO:0007669"/>
    <property type="project" value="TreeGrafter"/>
</dbReference>
<evidence type="ECO:0000259" key="1">
    <source>
        <dbReference type="PROSITE" id="PS51186"/>
    </source>
</evidence>
<dbReference type="PROSITE" id="PS51186">
    <property type="entry name" value="GNAT"/>
    <property type="match status" value="1"/>
</dbReference>